<keyword evidence="3" id="KW-1185">Reference proteome</keyword>
<dbReference type="RefSeq" id="WP_151120317.1">
    <property type="nucleotide sequence ID" value="NZ_CP042582.1"/>
</dbReference>
<feature type="transmembrane region" description="Helical" evidence="1">
    <location>
        <begin position="46"/>
        <end position="66"/>
    </location>
</feature>
<evidence type="ECO:0000313" key="2">
    <source>
        <dbReference type="EMBL" id="QEX25023.1"/>
    </source>
</evidence>
<dbReference type="AlphaFoldDB" id="A0A5J6N7X1"/>
<dbReference type="KEGG" id="hadh:FRZ61_49670"/>
<dbReference type="Proteomes" id="UP000325797">
    <property type="component" value="Chromosome"/>
</dbReference>
<protein>
    <submittedName>
        <fullName evidence="2">Uncharacterized protein</fullName>
    </submittedName>
</protein>
<feature type="transmembrane region" description="Helical" evidence="1">
    <location>
        <begin position="20"/>
        <end position="40"/>
    </location>
</feature>
<sequence>MSSSQEPDLQNSGIYRVIRILFGADLVIGLALAAIGYWVLEAPPLWIVGLGLAAVGLLMLWLFPLLMRRSAERGRNNPGS</sequence>
<organism evidence="2 3">
    <name type="scientific">Hypericibacter adhaerens</name>
    <dbReference type="NCBI Taxonomy" id="2602016"/>
    <lineage>
        <taxon>Bacteria</taxon>
        <taxon>Pseudomonadati</taxon>
        <taxon>Pseudomonadota</taxon>
        <taxon>Alphaproteobacteria</taxon>
        <taxon>Rhodospirillales</taxon>
        <taxon>Dongiaceae</taxon>
        <taxon>Hypericibacter</taxon>
    </lineage>
</organism>
<reference evidence="2 3" key="1">
    <citation type="submission" date="2019-08" db="EMBL/GenBank/DDBJ databases">
        <title>Hyperibacter terrae gen. nov., sp. nov. and Hyperibacter viscosus sp. nov., two new members in the family Rhodospirillaceae isolated from the rhizosphere of Hypericum perforatum.</title>
        <authorList>
            <person name="Noviana Z."/>
        </authorList>
    </citation>
    <scope>NUCLEOTIDE SEQUENCE [LARGE SCALE GENOMIC DNA]</scope>
    <source>
        <strain evidence="2 3">R5959</strain>
    </source>
</reference>
<dbReference type="OrthoDB" id="10010495at2"/>
<keyword evidence="1" id="KW-1133">Transmembrane helix</keyword>
<proteinExistence type="predicted"/>
<evidence type="ECO:0000313" key="3">
    <source>
        <dbReference type="Proteomes" id="UP000325797"/>
    </source>
</evidence>
<gene>
    <name evidence="2" type="ORF">FRZ61_49670</name>
</gene>
<keyword evidence="1" id="KW-0472">Membrane</keyword>
<dbReference type="EMBL" id="CP042582">
    <property type="protein sequence ID" value="QEX25023.1"/>
    <property type="molecule type" value="Genomic_DNA"/>
</dbReference>
<accession>A0A5J6N7X1</accession>
<keyword evidence="1" id="KW-0812">Transmembrane</keyword>
<name>A0A5J6N7X1_9PROT</name>
<evidence type="ECO:0000256" key="1">
    <source>
        <dbReference type="SAM" id="Phobius"/>
    </source>
</evidence>